<dbReference type="RefSeq" id="WP_133578677.1">
    <property type="nucleotide sequence ID" value="NZ_SNYJ01000001.1"/>
</dbReference>
<dbReference type="Gene3D" id="3.90.79.10">
    <property type="entry name" value="Nucleoside Triphosphate Pyrophosphohydrolase"/>
    <property type="match status" value="1"/>
</dbReference>
<dbReference type="SUPFAM" id="SSF55811">
    <property type="entry name" value="Nudix"/>
    <property type="match status" value="1"/>
</dbReference>
<proteinExistence type="predicted"/>
<sequence>MGKMDEAIIVVPRQQLFKDTIFHGLCQEKQQIENVMQQMEAHYTTMRRGDAEENEAYKQPIPYVVVRRGQAYFVYERLSAGGEERLHNKLSLGVGGHQNPCDQEDFTAILQENLLRELEEELTFDRSQPFTLTPVGLINDDNDAVGRVHVGILLILDVEPETNIQVRETDVLKGSWQKADELNQQYDRFESWSQFVIDTL</sequence>
<dbReference type="EMBL" id="SNYJ01000001">
    <property type="protein sequence ID" value="TDQ42852.1"/>
    <property type="molecule type" value="Genomic_DNA"/>
</dbReference>
<evidence type="ECO:0000313" key="2">
    <source>
        <dbReference type="Proteomes" id="UP000295632"/>
    </source>
</evidence>
<dbReference type="OrthoDB" id="6398375at2"/>
<protein>
    <submittedName>
        <fullName evidence="1">Putative NUDIX family phosphoesterase</fullName>
    </submittedName>
</protein>
<keyword evidence="2" id="KW-1185">Reference proteome</keyword>
<dbReference type="AlphaFoldDB" id="A0A4R6UAF8"/>
<dbReference type="InterPro" id="IPR015797">
    <property type="entry name" value="NUDIX_hydrolase-like_dom_sf"/>
</dbReference>
<organism evidence="1 2">
    <name type="scientific">Aureibacillus halotolerans</name>
    <dbReference type="NCBI Taxonomy" id="1508390"/>
    <lineage>
        <taxon>Bacteria</taxon>
        <taxon>Bacillati</taxon>
        <taxon>Bacillota</taxon>
        <taxon>Bacilli</taxon>
        <taxon>Bacillales</taxon>
        <taxon>Bacillaceae</taxon>
        <taxon>Aureibacillus</taxon>
    </lineage>
</organism>
<gene>
    <name evidence="1" type="ORF">EV213_101282</name>
</gene>
<dbReference type="Proteomes" id="UP000295632">
    <property type="component" value="Unassembled WGS sequence"/>
</dbReference>
<name>A0A4R6UAF8_9BACI</name>
<accession>A0A4R6UAF8</accession>
<comment type="caution">
    <text evidence="1">The sequence shown here is derived from an EMBL/GenBank/DDBJ whole genome shotgun (WGS) entry which is preliminary data.</text>
</comment>
<evidence type="ECO:0000313" key="1">
    <source>
        <dbReference type="EMBL" id="TDQ42852.1"/>
    </source>
</evidence>
<reference evidence="1 2" key="1">
    <citation type="submission" date="2019-03" db="EMBL/GenBank/DDBJ databases">
        <title>Genomic Encyclopedia of Type Strains, Phase IV (KMG-IV): sequencing the most valuable type-strain genomes for metagenomic binning, comparative biology and taxonomic classification.</title>
        <authorList>
            <person name="Goeker M."/>
        </authorList>
    </citation>
    <scope>NUCLEOTIDE SEQUENCE [LARGE SCALE GENOMIC DNA]</scope>
    <source>
        <strain evidence="1 2">DSM 28697</strain>
    </source>
</reference>